<evidence type="ECO:0000313" key="1">
    <source>
        <dbReference type="EMBL" id="GAA5799341.1"/>
    </source>
</evidence>
<organism evidence="1 2">
    <name type="scientific">Helicostylum pulchrum</name>
    <dbReference type="NCBI Taxonomy" id="562976"/>
    <lineage>
        <taxon>Eukaryota</taxon>
        <taxon>Fungi</taxon>
        <taxon>Fungi incertae sedis</taxon>
        <taxon>Mucoromycota</taxon>
        <taxon>Mucoromycotina</taxon>
        <taxon>Mucoromycetes</taxon>
        <taxon>Mucorales</taxon>
        <taxon>Mucorineae</taxon>
        <taxon>Mucoraceae</taxon>
        <taxon>Helicostylum</taxon>
    </lineage>
</organism>
<proteinExistence type="predicted"/>
<reference evidence="1 2" key="1">
    <citation type="submission" date="2024-04" db="EMBL/GenBank/DDBJ databases">
        <title>genome sequences of Mucor flavus KT1a and Helicostylum pulchrum KT1b strains isolation_sourced from the surface of a dry-aged beef.</title>
        <authorList>
            <person name="Toyotome T."/>
            <person name="Hosono M."/>
            <person name="Torimaru M."/>
            <person name="Fukuda K."/>
            <person name="Mikami N."/>
        </authorList>
    </citation>
    <scope>NUCLEOTIDE SEQUENCE [LARGE SCALE GENOMIC DNA]</scope>
    <source>
        <strain evidence="1 2">KT1b</strain>
    </source>
</reference>
<dbReference type="Proteomes" id="UP001476247">
    <property type="component" value="Unassembled WGS sequence"/>
</dbReference>
<sequence>MPPIVWFGPYSFLLIDMSCYFSETNSQQWCVKDAYQELEREFPALSVRELHRLLKGTLEKLSNDSNSEKVAAALSLLQKWRGDNESTEWSWDSSSKSKKKSKLLKVYQSTDYGGTNFRGTEDKSDLLNETLSERRKLTLSFIFLISNSSSVLSGFSQDEKVLVMDSLDLNKNLKDVPESTVLTCHKMSMTLQKGNLNEDETNSKLDGIRISCTNRGARIGILA</sequence>
<protein>
    <submittedName>
        <fullName evidence="1">Uncharacterized protein</fullName>
    </submittedName>
</protein>
<dbReference type="EMBL" id="BAABUJ010000012">
    <property type="protein sequence ID" value="GAA5799341.1"/>
    <property type="molecule type" value="Genomic_DNA"/>
</dbReference>
<gene>
    <name evidence="1" type="ORF">HPULCUR_004755</name>
</gene>
<comment type="caution">
    <text evidence="1">The sequence shown here is derived from an EMBL/GenBank/DDBJ whole genome shotgun (WGS) entry which is preliminary data.</text>
</comment>
<evidence type="ECO:0000313" key="2">
    <source>
        <dbReference type="Proteomes" id="UP001476247"/>
    </source>
</evidence>
<keyword evidence="2" id="KW-1185">Reference proteome</keyword>
<name>A0ABP9XX42_9FUNG</name>
<accession>A0ABP9XX42</accession>